<dbReference type="AlphaFoldDB" id="A0A4Z0YS40"/>
<evidence type="ECO:0000256" key="3">
    <source>
        <dbReference type="ARBA" id="ARBA00010031"/>
    </source>
</evidence>
<keyword evidence="5" id="KW-0336">GPI-anchor</keyword>
<evidence type="ECO:0000256" key="5">
    <source>
        <dbReference type="ARBA" id="ARBA00022622"/>
    </source>
</evidence>
<evidence type="ECO:0000256" key="6">
    <source>
        <dbReference type="ARBA" id="ARBA00022729"/>
    </source>
</evidence>
<keyword evidence="9" id="KW-0349">Heme</keyword>
<keyword evidence="13" id="KW-1185">Reference proteome</keyword>
<feature type="binding site" description="axial binding residue" evidence="9">
    <location>
        <position position="52"/>
    </location>
    <ligand>
        <name>heme</name>
        <dbReference type="ChEBI" id="CHEBI:30413"/>
    </ligand>
    <ligandPart>
        <name>Fe</name>
        <dbReference type="ChEBI" id="CHEBI:18248"/>
    </ligandPart>
</feature>
<feature type="domain" description="CFEM" evidence="11">
    <location>
        <begin position="6"/>
        <end position="119"/>
    </location>
</feature>
<evidence type="ECO:0000313" key="13">
    <source>
        <dbReference type="Proteomes" id="UP000297716"/>
    </source>
</evidence>
<comment type="caution">
    <text evidence="9">Lacks conserved residue(s) required for the propagation of feature annotation.</text>
</comment>
<dbReference type="EMBL" id="SKBN01000146">
    <property type="protein sequence ID" value="TGJ81955.1"/>
    <property type="molecule type" value="Genomic_DNA"/>
</dbReference>
<feature type="signal peptide" evidence="10">
    <location>
        <begin position="1"/>
        <end position="20"/>
    </location>
</feature>
<keyword evidence="4" id="KW-0964">Secreted</keyword>
<evidence type="ECO:0000256" key="4">
    <source>
        <dbReference type="ARBA" id="ARBA00022525"/>
    </source>
</evidence>
<evidence type="ECO:0000256" key="10">
    <source>
        <dbReference type="SAM" id="SignalP"/>
    </source>
</evidence>
<dbReference type="PROSITE" id="PS52012">
    <property type="entry name" value="CFEM"/>
    <property type="match status" value="1"/>
</dbReference>
<proteinExistence type="inferred from homology"/>
<feature type="chain" id="PRO_5021245077" description="CFEM domain-containing protein" evidence="10">
    <location>
        <begin position="21"/>
        <end position="119"/>
    </location>
</feature>
<sequence>MKSTTLVLSLFAALAAALTATLTNDELAAKIPPCAQGCLENGYNAFGCSLTDYPCQCDNQHDIFDIAMPCIDVTCTTQKEFELMAAATTWLCGAVAQQQNPEWTGPGMADNLPPILLSP</sequence>
<dbReference type="GO" id="GO:0098552">
    <property type="term" value="C:side of membrane"/>
    <property type="evidence" value="ECO:0007669"/>
    <property type="project" value="UniProtKB-KW"/>
</dbReference>
<organism evidence="12 13">
    <name type="scientific">Xylaria hypoxylon</name>
    <dbReference type="NCBI Taxonomy" id="37992"/>
    <lineage>
        <taxon>Eukaryota</taxon>
        <taxon>Fungi</taxon>
        <taxon>Dikarya</taxon>
        <taxon>Ascomycota</taxon>
        <taxon>Pezizomycotina</taxon>
        <taxon>Sordariomycetes</taxon>
        <taxon>Xylariomycetidae</taxon>
        <taxon>Xylariales</taxon>
        <taxon>Xylariaceae</taxon>
        <taxon>Xylaria</taxon>
    </lineage>
</organism>
<evidence type="ECO:0000256" key="8">
    <source>
        <dbReference type="ARBA" id="ARBA00023288"/>
    </source>
</evidence>
<keyword evidence="8" id="KW-0449">Lipoprotein</keyword>
<keyword evidence="5" id="KW-0325">Glycoprotein</keyword>
<keyword evidence="9" id="KW-0408">Iron</keyword>
<keyword evidence="7 9" id="KW-1015">Disulfide bond</keyword>
<comment type="subcellular location">
    <subcellularLocation>
        <location evidence="1">Membrane</location>
        <topology evidence="1">Lipid-anchor</topology>
        <topology evidence="1">GPI-anchor</topology>
    </subcellularLocation>
    <subcellularLocation>
        <location evidence="2">Secreted</location>
    </subcellularLocation>
</comment>
<evidence type="ECO:0000259" key="11">
    <source>
        <dbReference type="PROSITE" id="PS52012"/>
    </source>
</evidence>
<name>A0A4Z0YS40_9PEZI</name>
<comment type="caution">
    <text evidence="12">The sequence shown here is derived from an EMBL/GenBank/DDBJ whole genome shotgun (WGS) entry which is preliminary data.</text>
</comment>
<dbReference type="OrthoDB" id="3065412at2759"/>
<evidence type="ECO:0000256" key="9">
    <source>
        <dbReference type="PROSITE-ProRule" id="PRU01356"/>
    </source>
</evidence>
<evidence type="ECO:0000256" key="7">
    <source>
        <dbReference type="ARBA" id="ARBA00023157"/>
    </source>
</evidence>
<accession>A0A4Z0YS40</accession>
<evidence type="ECO:0000256" key="1">
    <source>
        <dbReference type="ARBA" id="ARBA00004589"/>
    </source>
</evidence>
<dbReference type="InterPro" id="IPR008427">
    <property type="entry name" value="Extracellular_membr_CFEM_dom"/>
</dbReference>
<dbReference type="GO" id="GO:0046872">
    <property type="term" value="F:metal ion binding"/>
    <property type="evidence" value="ECO:0007669"/>
    <property type="project" value="UniProtKB-UniRule"/>
</dbReference>
<dbReference type="Proteomes" id="UP000297716">
    <property type="component" value="Unassembled WGS sequence"/>
</dbReference>
<gene>
    <name evidence="12" type="ORF">E0Z10_g6806</name>
</gene>
<dbReference type="GO" id="GO:0005576">
    <property type="term" value="C:extracellular region"/>
    <property type="evidence" value="ECO:0007669"/>
    <property type="project" value="UniProtKB-SubCell"/>
</dbReference>
<protein>
    <recommendedName>
        <fullName evidence="11">CFEM domain-containing protein</fullName>
    </recommendedName>
</protein>
<reference evidence="12 13" key="1">
    <citation type="submission" date="2019-03" db="EMBL/GenBank/DDBJ databases">
        <title>Draft genome sequence of Xylaria hypoxylon DSM 108379, a ubiquitous saprotrophic-parasitic fungi on hardwood.</title>
        <authorList>
            <person name="Buettner E."/>
            <person name="Leonhardt S."/>
            <person name="Gebauer A.M."/>
            <person name="Liers C."/>
            <person name="Hofrichter M."/>
            <person name="Kellner H."/>
        </authorList>
    </citation>
    <scope>NUCLEOTIDE SEQUENCE [LARGE SCALE GENOMIC DNA]</scope>
    <source>
        <strain evidence="12 13">DSM 108379</strain>
    </source>
</reference>
<keyword evidence="6 10" id="KW-0732">Signal</keyword>
<keyword evidence="5" id="KW-0472">Membrane</keyword>
<comment type="similarity">
    <text evidence="3">Belongs to the RBT5 family.</text>
</comment>
<evidence type="ECO:0000256" key="2">
    <source>
        <dbReference type="ARBA" id="ARBA00004613"/>
    </source>
</evidence>
<dbReference type="Pfam" id="PF05730">
    <property type="entry name" value="CFEM"/>
    <property type="match status" value="1"/>
</dbReference>
<evidence type="ECO:0000313" key="12">
    <source>
        <dbReference type="EMBL" id="TGJ81955.1"/>
    </source>
</evidence>
<feature type="disulfide bond" evidence="9">
    <location>
        <begin position="48"/>
        <end position="55"/>
    </location>
</feature>
<keyword evidence="9" id="KW-0479">Metal-binding</keyword>